<reference evidence="2 3" key="1">
    <citation type="submission" date="2016-01" db="EMBL/GenBank/DDBJ databases">
        <authorList>
            <person name="Brown R."/>
        </authorList>
    </citation>
    <scope>NUCLEOTIDE SEQUENCE [LARGE SCALE GENOMIC DNA]</scope>
    <source>
        <strain evidence="2">Sporomusa sphaeroides DSM 2875</strain>
    </source>
</reference>
<dbReference type="Pfam" id="PF04519">
    <property type="entry name" value="Bactofilin"/>
    <property type="match status" value="1"/>
</dbReference>
<protein>
    <submittedName>
        <fullName evidence="2">Polymer-forming cytoskeletal</fullName>
    </submittedName>
</protein>
<dbReference type="EMBL" id="FCOW01000004">
    <property type="protein sequence ID" value="CVK18564.1"/>
    <property type="molecule type" value="Genomic_DNA"/>
</dbReference>
<evidence type="ECO:0000256" key="1">
    <source>
        <dbReference type="ARBA" id="ARBA00044755"/>
    </source>
</evidence>
<sequence length="127" mass="13282">MFGMKKQAGSGNIGEQVGTIIGSDTSFKGSITSQGTIRIDGQHEGDLTIAGDLVIGERGQLQSQIKARSILVAGMISGNIEATDKLELMPTAKVYGDIKVGTLTINEGAVFRGACQMLKEVPAAENE</sequence>
<dbReference type="InterPro" id="IPR007607">
    <property type="entry name" value="BacA/B"/>
</dbReference>
<proteinExistence type="inferred from homology"/>
<accession>A0ABM9W2R2</accession>
<dbReference type="PANTHER" id="PTHR35024">
    <property type="entry name" value="HYPOTHETICAL CYTOSOLIC PROTEIN"/>
    <property type="match status" value="1"/>
</dbReference>
<keyword evidence="3" id="KW-1185">Reference proteome</keyword>
<organism evidence="2 3">
    <name type="scientific">Sporomusa sphaeroides DSM 2875</name>
    <dbReference type="NCBI Taxonomy" id="1337886"/>
    <lineage>
        <taxon>Bacteria</taxon>
        <taxon>Bacillati</taxon>
        <taxon>Bacillota</taxon>
        <taxon>Negativicutes</taxon>
        <taxon>Selenomonadales</taxon>
        <taxon>Sporomusaceae</taxon>
        <taxon>Sporomusa</taxon>
    </lineage>
</organism>
<evidence type="ECO:0000313" key="2">
    <source>
        <dbReference type="EMBL" id="CVK18564.1"/>
    </source>
</evidence>
<gene>
    <name evidence="2" type="ORF">SSPH_01208</name>
</gene>
<dbReference type="RefSeq" id="WP_075756480.1">
    <property type="nucleotide sequence ID" value="NZ_CP146991.1"/>
</dbReference>
<comment type="caution">
    <text evidence="2">The sequence shown here is derived from an EMBL/GenBank/DDBJ whole genome shotgun (WGS) entry which is preliminary data.</text>
</comment>
<comment type="similarity">
    <text evidence="1">Belongs to the bactofilin family.</text>
</comment>
<dbReference type="Proteomes" id="UP000245702">
    <property type="component" value="Unassembled WGS sequence"/>
</dbReference>
<evidence type="ECO:0000313" key="3">
    <source>
        <dbReference type="Proteomes" id="UP000245702"/>
    </source>
</evidence>
<name>A0ABM9W2R2_9FIRM</name>
<dbReference type="PANTHER" id="PTHR35024:SF4">
    <property type="entry name" value="POLYMER-FORMING CYTOSKELETAL PROTEIN"/>
    <property type="match status" value="1"/>
</dbReference>